<dbReference type="InterPro" id="IPR036615">
    <property type="entry name" value="Mur_ligase_C_dom_sf"/>
</dbReference>
<dbReference type="GO" id="GO:0005524">
    <property type="term" value="F:ATP binding"/>
    <property type="evidence" value="ECO:0007669"/>
    <property type="project" value="InterPro"/>
</dbReference>
<dbReference type="SUPFAM" id="SSF51419">
    <property type="entry name" value="PLP-binding barrel"/>
    <property type="match status" value="1"/>
</dbReference>
<evidence type="ECO:0000313" key="9">
    <source>
        <dbReference type="EMBL" id="AWA29327.1"/>
    </source>
</evidence>
<dbReference type="SUPFAM" id="SSF53623">
    <property type="entry name" value="MurD-like peptide ligases, catalytic domain"/>
    <property type="match status" value="1"/>
</dbReference>
<comment type="similarity">
    <text evidence="5">Belongs to the alanine racemase family.</text>
</comment>
<dbReference type="SUPFAM" id="SSF63418">
    <property type="entry name" value="MurE/MurF N-terminal domain"/>
    <property type="match status" value="1"/>
</dbReference>
<dbReference type="InterPro" id="IPR011079">
    <property type="entry name" value="Ala_racemase_C"/>
</dbReference>
<keyword evidence="4 5" id="KW-0413">Isomerase</keyword>
<evidence type="ECO:0000256" key="3">
    <source>
        <dbReference type="ARBA" id="ARBA00022898"/>
    </source>
</evidence>
<dbReference type="NCBIfam" id="TIGR00492">
    <property type="entry name" value="alr"/>
    <property type="match status" value="1"/>
</dbReference>
<dbReference type="GO" id="GO:0030170">
    <property type="term" value="F:pyridoxal phosphate binding"/>
    <property type="evidence" value="ECO:0007669"/>
    <property type="project" value="UniProtKB-UniRule"/>
</dbReference>
<dbReference type="UniPathway" id="UPA00042">
    <property type="reaction ID" value="UER00497"/>
</dbReference>
<accession>A0A2S0RBB5</accession>
<dbReference type="CDD" id="cd00430">
    <property type="entry name" value="PLPDE_III_AR"/>
    <property type="match status" value="1"/>
</dbReference>
<feature type="active site" description="Proton acceptor; specific for L-alanine" evidence="5">
    <location>
        <position position="718"/>
    </location>
</feature>
<dbReference type="Gene3D" id="3.90.190.20">
    <property type="entry name" value="Mur ligase, C-terminal domain"/>
    <property type="match status" value="1"/>
</dbReference>
<dbReference type="HAMAP" id="MF_01201">
    <property type="entry name" value="Ala_racemase"/>
    <property type="match status" value="1"/>
</dbReference>
<dbReference type="SUPFAM" id="SSF53244">
    <property type="entry name" value="MurD-like peptide ligases, peptide-binding domain"/>
    <property type="match status" value="1"/>
</dbReference>
<feature type="domain" description="Alanine racemase C-terminal" evidence="8">
    <location>
        <begin position="697"/>
        <end position="821"/>
    </location>
</feature>
<keyword evidence="10" id="KW-1185">Reference proteome</keyword>
<dbReference type="Gene3D" id="3.40.1390.10">
    <property type="entry name" value="MurE/MurF, N-terminal domain"/>
    <property type="match status" value="1"/>
</dbReference>
<dbReference type="InterPro" id="IPR013221">
    <property type="entry name" value="Mur_ligase_cen"/>
</dbReference>
<feature type="active site" description="Proton acceptor; specific for D-alanine" evidence="5">
    <location>
        <position position="492"/>
    </location>
</feature>
<name>A0A2S0RBB5_9FLAO</name>
<comment type="function">
    <text evidence="5">Catalyzes the interconversion of L-alanine and D-alanine. May also act on other amino acids.</text>
</comment>
<feature type="binding site" evidence="5 7">
    <location>
        <position position="590"/>
    </location>
    <ligand>
        <name>substrate</name>
    </ligand>
</feature>
<feature type="binding site" evidence="5 7">
    <location>
        <position position="767"/>
    </location>
    <ligand>
        <name>substrate</name>
    </ligand>
</feature>
<evidence type="ECO:0000256" key="1">
    <source>
        <dbReference type="ARBA" id="ARBA00000316"/>
    </source>
</evidence>
<dbReference type="InterPro" id="IPR035911">
    <property type="entry name" value="MurE/MurF_N"/>
</dbReference>
<dbReference type="Pfam" id="PF01168">
    <property type="entry name" value="Ala_racemase_N"/>
    <property type="match status" value="1"/>
</dbReference>
<dbReference type="GO" id="GO:0005829">
    <property type="term" value="C:cytosol"/>
    <property type="evidence" value="ECO:0007669"/>
    <property type="project" value="TreeGrafter"/>
</dbReference>
<keyword evidence="9" id="KW-0436">Ligase</keyword>
<dbReference type="InterPro" id="IPR009006">
    <property type="entry name" value="Ala_racemase/Decarboxylase_C"/>
</dbReference>
<evidence type="ECO:0000256" key="2">
    <source>
        <dbReference type="ARBA" id="ARBA00001933"/>
    </source>
</evidence>
<evidence type="ECO:0000256" key="5">
    <source>
        <dbReference type="HAMAP-Rule" id="MF_01201"/>
    </source>
</evidence>
<dbReference type="NCBIfam" id="NF008897">
    <property type="entry name" value="PRK11930.1"/>
    <property type="match status" value="1"/>
</dbReference>
<organism evidence="9 10">
    <name type="scientific">Flavobacterium magnum</name>
    <dbReference type="NCBI Taxonomy" id="2162713"/>
    <lineage>
        <taxon>Bacteria</taxon>
        <taxon>Pseudomonadati</taxon>
        <taxon>Bacteroidota</taxon>
        <taxon>Flavobacteriia</taxon>
        <taxon>Flavobacteriales</taxon>
        <taxon>Flavobacteriaceae</taxon>
        <taxon>Flavobacterium</taxon>
    </lineage>
</organism>
<dbReference type="GO" id="GO:0008784">
    <property type="term" value="F:alanine racemase activity"/>
    <property type="evidence" value="ECO:0007669"/>
    <property type="project" value="UniProtKB-UniRule"/>
</dbReference>
<sequence>MTLSIQTIVPILQAQTNCVQEDYDSSDSEQAKQIDSVSIDSRSLQNGPGTLFFALAGPNYDAHSYIANLIDTGVRQFVVSHIPQNLEGKACFLIVGNTLDALQQFAAYYRGLFDFPVIGITGSNGKTIVKEWLNFLLGPDYNIIRSPKSYNSQVGVPLSVVSINENHNLGIFEAGISTVNEMAKLELMIRPTIGLLTNIGTAHDEGFSNLGEKIREKLKLFAHTELLICHKNKTVEAFISQKVKTFTWSCKDESADVFIGKTASVDKTLLNVRHHGGKFDIRIPFQDDASIENAIQCLMVLLHFGYSHETIEQRMALLYPVEMRLKVKNGINNTTLIDDSYSSDFQSLKIALDFLESQKQYKKKTVILSDIFQSGLDTEELYSRVSQLIISNKIHRVIGIGETISAYKNKFVNCVTFKDTEAFAEAFDTLAFGNETILIKGARTFEFEKIVLLLEEKTHETVLEINLNAISHNLNFFKSKLNPETKLMVMVKAFGYGNGGFEIAKLLEHHHVDYLGVAFADEGISLKSAGIKLPIMVLNPETTSFQSIIQHGLEPEIYSLKGLKSFLQIAKQRKLEQFPIHIKIDTGMHRLGFEENNIDELIAILNENKSVKVKSILSHMATSDDLRFKDFALSQIARFEKLSSKLMQALQISPIRHILNTSGITNFREAQYDMVRLGIGLYGVSNDPEEQKKLENVGTLKSVISQIRSIPAGDSVGYGRRFIADKPAKIATIPIGYADGISRGWGNEKGFVTVKNKKAPIVGSVCMDMLMADVSGISCKEGDRVVIFGESPTVNEMAAALDTIPYEILTGISQRVKRVFYRE</sequence>
<dbReference type="Pfam" id="PF08245">
    <property type="entry name" value="Mur_ligase_M"/>
    <property type="match status" value="1"/>
</dbReference>
<comment type="catalytic activity">
    <reaction evidence="1 5">
        <text>L-alanine = D-alanine</text>
        <dbReference type="Rhea" id="RHEA:20249"/>
        <dbReference type="ChEBI" id="CHEBI:57416"/>
        <dbReference type="ChEBI" id="CHEBI:57972"/>
        <dbReference type="EC" id="5.1.1.1"/>
    </reaction>
</comment>
<protein>
    <recommendedName>
        <fullName evidence="5">Alanine racemase</fullName>
        <ecNumber evidence="5">5.1.1.1</ecNumber>
    </recommendedName>
</protein>
<dbReference type="FunFam" id="3.20.20.10:FF:000002">
    <property type="entry name" value="Alanine racemase"/>
    <property type="match status" value="1"/>
</dbReference>
<dbReference type="GO" id="GO:0016881">
    <property type="term" value="F:acid-amino acid ligase activity"/>
    <property type="evidence" value="ECO:0007669"/>
    <property type="project" value="InterPro"/>
</dbReference>
<comment type="pathway">
    <text evidence="5">Amino-acid biosynthesis; D-alanine biosynthesis; D-alanine from L-alanine: step 1/1.</text>
</comment>
<dbReference type="InterPro" id="IPR000821">
    <property type="entry name" value="Ala_racemase"/>
</dbReference>
<feature type="modified residue" description="N6-(pyridoxal phosphate)lysine" evidence="5 6">
    <location>
        <position position="492"/>
    </location>
</feature>
<dbReference type="PRINTS" id="PR00992">
    <property type="entry name" value="ALARACEMASE"/>
</dbReference>
<dbReference type="EC" id="5.1.1.1" evidence="5"/>
<evidence type="ECO:0000259" key="8">
    <source>
        <dbReference type="SMART" id="SM01005"/>
    </source>
</evidence>
<dbReference type="AlphaFoldDB" id="A0A2S0RBB5"/>
<dbReference type="InterPro" id="IPR029066">
    <property type="entry name" value="PLP-binding_barrel"/>
</dbReference>
<dbReference type="GO" id="GO:0030632">
    <property type="term" value="P:D-alanine biosynthetic process"/>
    <property type="evidence" value="ECO:0007669"/>
    <property type="project" value="UniProtKB-UniRule"/>
</dbReference>
<dbReference type="Proteomes" id="UP000244193">
    <property type="component" value="Chromosome"/>
</dbReference>
<dbReference type="OrthoDB" id="9801978at2"/>
<dbReference type="EMBL" id="CP028811">
    <property type="protein sequence ID" value="AWA29327.1"/>
    <property type="molecule type" value="Genomic_DNA"/>
</dbReference>
<dbReference type="Gene3D" id="3.40.1190.10">
    <property type="entry name" value="Mur-like, catalytic domain"/>
    <property type="match status" value="1"/>
</dbReference>
<keyword evidence="3 5" id="KW-0663">Pyridoxal phosphate</keyword>
<dbReference type="Gene3D" id="2.40.37.10">
    <property type="entry name" value="Lyase, Ornithine Decarboxylase, Chain A, domain 1"/>
    <property type="match status" value="1"/>
</dbReference>
<comment type="cofactor">
    <cofactor evidence="2 5 6">
        <name>pyridoxal 5'-phosphate</name>
        <dbReference type="ChEBI" id="CHEBI:597326"/>
    </cofactor>
</comment>
<dbReference type="Gene3D" id="3.20.20.10">
    <property type="entry name" value="Alanine racemase"/>
    <property type="match status" value="1"/>
</dbReference>
<dbReference type="PANTHER" id="PTHR30511">
    <property type="entry name" value="ALANINE RACEMASE"/>
    <property type="match status" value="1"/>
</dbReference>
<dbReference type="SMART" id="SM01005">
    <property type="entry name" value="Ala_racemase_C"/>
    <property type="match status" value="1"/>
</dbReference>
<reference evidence="9 10" key="1">
    <citation type="submission" date="2018-04" db="EMBL/GenBank/DDBJ databases">
        <title>Genome sequencing of Flavobacterium sp. HYN0048.</title>
        <authorList>
            <person name="Yi H."/>
            <person name="Baek C."/>
        </authorList>
    </citation>
    <scope>NUCLEOTIDE SEQUENCE [LARGE SCALE GENOMIC DNA]</scope>
    <source>
        <strain evidence="9 10">HYN0048</strain>
    </source>
</reference>
<dbReference type="InterPro" id="IPR001608">
    <property type="entry name" value="Ala_racemase_N"/>
</dbReference>
<proteinExistence type="inferred from homology"/>
<evidence type="ECO:0000256" key="6">
    <source>
        <dbReference type="PIRSR" id="PIRSR600821-50"/>
    </source>
</evidence>
<evidence type="ECO:0000313" key="10">
    <source>
        <dbReference type="Proteomes" id="UP000244193"/>
    </source>
</evidence>
<dbReference type="PANTHER" id="PTHR30511:SF0">
    <property type="entry name" value="ALANINE RACEMASE, CATABOLIC-RELATED"/>
    <property type="match status" value="1"/>
</dbReference>
<dbReference type="Pfam" id="PF00842">
    <property type="entry name" value="Ala_racemase_C"/>
    <property type="match status" value="1"/>
</dbReference>
<evidence type="ECO:0000256" key="7">
    <source>
        <dbReference type="PIRSR" id="PIRSR600821-52"/>
    </source>
</evidence>
<dbReference type="SUPFAM" id="SSF50621">
    <property type="entry name" value="Alanine racemase C-terminal domain-like"/>
    <property type="match status" value="1"/>
</dbReference>
<dbReference type="InterPro" id="IPR036565">
    <property type="entry name" value="Mur-like_cat_sf"/>
</dbReference>
<gene>
    <name evidence="9" type="ORF">HYN48_04065</name>
</gene>
<dbReference type="RefSeq" id="WP_108369912.1">
    <property type="nucleotide sequence ID" value="NZ_CP028811.1"/>
</dbReference>
<evidence type="ECO:0000256" key="4">
    <source>
        <dbReference type="ARBA" id="ARBA00023235"/>
    </source>
</evidence>
<dbReference type="KEGG" id="fmg:HYN48_04065"/>